<name>A0ABS7K6W7_9BACI</name>
<keyword evidence="3" id="KW-0813">Transport</keyword>
<evidence type="ECO:0000259" key="9">
    <source>
        <dbReference type="PROSITE" id="PS50893"/>
    </source>
</evidence>
<dbReference type="RefSeq" id="WP_221874077.1">
    <property type="nucleotide sequence ID" value="NZ_JACWFH010000015.1"/>
</dbReference>
<comment type="similarity">
    <text evidence="2">Belongs to the ABC transporter superfamily.</text>
</comment>
<evidence type="ECO:0000256" key="4">
    <source>
        <dbReference type="ARBA" id="ARBA00022475"/>
    </source>
</evidence>
<evidence type="ECO:0000256" key="1">
    <source>
        <dbReference type="ARBA" id="ARBA00004202"/>
    </source>
</evidence>
<evidence type="ECO:0000256" key="2">
    <source>
        <dbReference type="ARBA" id="ARBA00005417"/>
    </source>
</evidence>
<dbReference type="EMBL" id="JACWFH010000015">
    <property type="protein sequence ID" value="MBY0097860.1"/>
    <property type="molecule type" value="Genomic_DNA"/>
</dbReference>
<organism evidence="10 11">
    <name type="scientific">Mesobacillus maritimus</name>
    <dbReference type="NCBI Taxonomy" id="1643336"/>
    <lineage>
        <taxon>Bacteria</taxon>
        <taxon>Bacillati</taxon>
        <taxon>Bacillota</taxon>
        <taxon>Bacilli</taxon>
        <taxon>Bacillales</taxon>
        <taxon>Bacillaceae</taxon>
        <taxon>Mesobacillus</taxon>
    </lineage>
</organism>
<dbReference type="SUPFAM" id="SSF52540">
    <property type="entry name" value="P-loop containing nucleoside triphosphate hydrolases"/>
    <property type="match status" value="2"/>
</dbReference>
<keyword evidence="4" id="KW-1003">Cell membrane</keyword>
<dbReference type="InterPro" id="IPR027417">
    <property type="entry name" value="P-loop_NTPase"/>
</dbReference>
<dbReference type="Pfam" id="PF00005">
    <property type="entry name" value="ABC_tran"/>
    <property type="match status" value="2"/>
</dbReference>
<dbReference type="GO" id="GO:0005524">
    <property type="term" value="F:ATP binding"/>
    <property type="evidence" value="ECO:0007669"/>
    <property type="project" value="UniProtKB-KW"/>
</dbReference>
<comment type="subcellular location">
    <subcellularLocation>
        <location evidence="1">Cell membrane</location>
        <topology evidence="1">Peripheral membrane protein</topology>
    </subcellularLocation>
</comment>
<keyword evidence="11" id="KW-1185">Reference proteome</keyword>
<dbReference type="PANTHER" id="PTHR43553:SF19">
    <property type="entry name" value="HMP_THIAMINE IMPORT ATP-BINDING PROTEIN YKOD-RELATED"/>
    <property type="match status" value="1"/>
</dbReference>
<evidence type="ECO:0000256" key="8">
    <source>
        <dbReference type="ARBA" id="ARBA00023136"/>
    </source>
</evidence>
<sequence length="575" mass="64924">MSIKHHKPLLSVENFSFGYDTDKEPILKNLSFTIHQQETILFIGPSGSGKSSFSLCLNGLYPEGVEGYAKGEILYNETPLSTVQKGEINKEIGVVFQDPESQFCMVTVENELAFTLENIKTPREEMAGKIDDILSSVGLIQEKHRPIHELSGGNKQKVALASVLLLNPRLLILDEPTANLDPASRFEFIQLISRLKQERNFALFIIEHQLDDWLPMVDQVIAINRHGAILVEGTPEDVFYTEAEKLKEEGIHLPRIVETVLESHEGKVGETNRPLTEENLASWINDTAQMMNPIHRGNQASPPGVPGRSEVLSIKNVTFSRGKKSILKGMQLSLHSGELIAIVGKNGAGKSTLLQVMSGILTPKTGSRFLLNKKYEAWSEPEMRKVMGYVFQNPEHQFITDTVYDEMAFGMKLNRVIQDKIEQNVNQLLNRFHLISHKWSNPFALSGGQKRRLSVATMLDDTPSVLLFDEPTFGQDAQTREELMQMIQTLQEQGTAIVFVTHDMDLVDRYCEKVYVVNGGKVCFNGQPDELWKRTEILHEANLRSPFRIRIQQLLENLHLNDKKQGDVRAHANIH</sequence>
<keyword evidence="6 10" id="KW-0067">ATP-binding</keyword>
<dbReference type="PANTHER" id="PTHR43553">
    <property type="entry name" value="HEAVY METAL TRANSPORTER"/>
    <property type="match status" value="1"/>
</dbReference>
<dbReference type="PROSITE" id="PS50893">
    <property type="entry name" value="ABC_TRANSPORTER_2"/>
    <property type="match status" value="2"/>
</dbReference>
<dbReference type="CDD" id="cd03225">
    <property type="entry name" value="ABC_cobalt_CbiO_domain1"/>
    <property type="match status" value="2"/>
</dbReference>
<protein>
    <submittedName>
        <fullName evidence="10">ABC transporter ATP-binding protein</fullName>
    </submittedName>
</protein>
<proteinExistence type="inferred from homology"/>
<evidence type="ECO:0000256" key="3">
    <source>
        <dbReference type="ARBA" id="ARBA00022448"/>
    </source>
</evidence>
<keyword evidence="7" id="KW-1278">Translocase</keyword>
<accession>A0ABS7K6W7</accession>
<dbReference type="InterPro" id="IPR015856">
    <property type="entry name" value="ABC_transpr_CbiO/EcfA_su"/>
</dbReference>
<evidence type="ECO:0000313" key="11">
    <source>
        <dbReference type="Proteomes" id="UP000769780"/>
    </source>
</evidence>
<evidence type="ECO:0000313" key="10">
    <source>
        <dbReference type="EMBL" id="MBY0097860.1"/>
    </source>
</evidence>
<dbReference type="InterPro" id="IPR050095">
    <property type="entry name" value="ECF_ABC_transporter_ATP-bd"/>
</dbReference>
<evidence type="ECO:0000256" key="7">
    <source>
        <dbReference type="ARBA" id="ARBA00022967"/>
    </source>
</evidence>
<dbReference type="InterPro" id="IPR003593">
    <property type="entry name" value="AAA+_ATPase"/>
</dbReference>
<dbReference type="PROSITE" id="PS00211">
    <property type="entry name" value="ABC_TRANSPORTER_1"/>
    <property type="match status" value="2"/>
</dbReference>
<keyword evidence="5" id="KW-0547">Nucleotide-binding</keyword>
<dbReference type="InterPro" id="IPR017871">
    <property type="entry name" value="ABC_transporter-like_CS"/>
</dbReference>
<dbReference type="InterPro" id="IPR003439">
    <property type="entry name" value="ABC_transporter-like_ATP-bd"/>
</dbReference>
<dbReference type="Proteomes" id="UP000769780">
    <property type="component" value="Unassembled WGS sequence"/>
</dbReference>
<dbReference type="NCBIfam" id="NF010167">
    <property type="entry name" value="PRK13648.1"/>
    <property type="match status" value="2"/>
</dbReference>
<dbReference type="Gene3D" id="3.40.50.300">
    <property type="entry name" value="P-loop containing nucleotide triphosphate hydrolases"/>
    <property type="match status" value="2"/>
</dbReference>
<feature type="domain" description="ABC transporter" evidence="9">
    <location>
        <begin position="10"/>
        <end position="251"/>
    </location>
</feature>
<gene>
    <name evidence="10" type="ORF">H0185_13730</name>
</gene>
<feature type="domain" description="ABC transporter" evidence="9">
    <location>
        <begin position="312"/>
        <end position="544"/>
    </location>
</feature>
<dbReference type="SMART" id="SM00382">
    <property type="entry name" value="AAA"/>
    <property type="match status" value="2"/>
</dbReference>
<keyword evidence="8" id="KW-0472">Membrane</keyword>
<evidence type="ECO:0000256" key="5">
    <source>
        <dbReference type="ARBA" id="ARBA00022741"/>
    </source>
</evidence>
<evidence type="ECO:0000256" key="6">
    <source>
        <dbReference type="ARBA" id="ARBA00022840"/>
    </source>
</evidence>
<reference evidence="10 11" key="1">
    <citation type="submission" date="2020-07" db="EMBL/GenBank/DDBJ databases">
        <title>Fungal Genomes of the International Space Station.</title>
        <authorList>
            <person name="Seuylemezian A."/>
            <person name="Singh N.K."/>
            <person name="Wood J."/>
            <person name="Venkateswaran K."/>
        </authorList>
    </citation>
    <scope>NUCLEOTIDE SEQUENCE [LARGE SCALE GENOMIC DNA]</scope>
    <source>
        <strain evidence="10 11">PL-B2</strain>
    </source>
</reference>
<comment type="caution">
    <text evidence="10">The sequence shown here is derived from an EMBL/GenBank/DDBJ whole genome shotgun (WGS) entry which is preliminary data.</text>
</comment>